<evidence type="ECO:0000256" key="1">
    <source>
        <dbReference type="ARBA" id="ARBA00001941"/>
    </source>
</evidence>
<keyword evidence="5" id="KW-0119">Carbohydrate metabolism</keyword>
<keyword evidence="6" id="KW-0170">Cobalt</keyword>
<dbReference type="Gene3D" id="3.20.20.370">
    <property type="entry name" value="Glycoside hydrolase/deacetylase"/>
    <property type="match status" value="1"/>
</dbReference>
<accession>A0A6A6ZAV3</accession>
<sequence>MRFFCDVCLARCPLCLAPHERSAVSVKASAATSASEKPQAAPTPSLIDTFASSSTNAAGHCHGADDGMSLTWGTKSLTIKSSDADYSFYSQFSDTCVSLASYASAYLHIVYTGTTAFTVALQQHNAACSEDVAPFPETWDSVEAARYANSTDIYIPLSHFNINMTRVIGVALKGFYHPTESLKLTRIELLPTIPPSFPTTPKLPTGSLLFHCRRPNSFAFGIDDGEPAYAHRVLQILAEENVTATFFTVGQALLDPSTNLSNVYRDAAARGHQIALHSFTHPKMESLPTTAAIDAEYASDLAAMASTFPALPNSTYFRPPYGTEGARMRERLAAVLGVDDPSVVMWSVDVEDWLWGESETPEKQLEAFRRDVRKGGNLVVMHYLYASTVGYLREFVREARKTGRRLMRVDQCMMDPGAPPLD</sequence>
<reference evidence="10" key="3">
    <citation type="submission" date="2025-04" db="UniProtKB">
        <authorList>
            <consortium name="RefSeq"/>
        </authorList>
    </citation>
    <scope>IDENTIFICATION</scope>
    <source>
        <strain evidence="10">CBS 304.34</strain>
    </source>
</reference>
<dbReference type="Proteomes" id="UP000504636">
    <property type="component" value="Unplaced"/>
</dbReference>
<gene>
    <name evidence="8 10" type="ORF">BDZ99DRAFT_531094</name>
</gene>
<dbReference type="CDD" id="cd10917">
    <property type="entry name" value="CE4_NodB_like_6s_7s"/>
    <property type="match status" value="1"/>
</dbReference>
<evidence type="ECO:0000313" key="8">
    <source>
        <dbReference type="EMBL" id="KAF2817833.1"/>
    </source>
</evidence>
<dbReference type="GeneID" id="54467324"/>
<organism evidence="8">
    <name type="scientific">Mytilinidion resinicola</name>
    <dbReference type="NCBI Taxonomy" id="574789"/>
    <lineage>
        <taxon>Eukaryota</taxon>
        <taxon>Fungi</taxon>
        <taxon>Dikarya</taxon>
        <taxon>Ascomycota</taxon>
        <taxon>Pezizomycotina</taxon>
        <taxon>Dothideomycetes</taxon>
        <taxon>Pleosporomycetidae</taxon>
        <taxon>Mytilinidiales</taxon>
        <taxon>Mytilinidiaceae</taxon>
        <taxon>Mytilinidion</taxon>
    </lineage>
</organism>
<protein>
    <submittedName>
        <fullName evidence="8 10">Glycoside hydrolase/deacetylase</fullName>
    </submittedName>
</protein>
<dbReference type="EMBL" id="MU003692">
    <property type="protein sequence ID" value="KAF2817833.1"/>
    <property type="molecule type" value="Genomic_DNA"/>
</dbReference>
<dbReference type="InterPro" id="IPR011330">
    <property type="entry name" value="Glyco_hydro/deAcase_b/a-brl"/>
</dbReference>
<dbReference type="RefSeq" id="XP_033584797.1">
    <property type="nucleotide sequence ID" value="XM_033726431.1"/>
</dbReference>
<dbReference type="GO" id="GO:0005975">
    <property type="term" value="P:carbohydrate metabolic process"/>
    <property type="evidence" value="ECO:0007669"/>
    <property type="project" value="InterPro"/>
</dbReference>
<dbReference type="SUPFAM" id="SSF88713">
    <property type="entry name" value="Glycoside hydrolase/deacetylase"/>
    <property type="match status" value="1"/>
</dbReference>
<keyword evidence="2" id="KW-0479">Metal-binding</keyword>
<reference evidence="10" key="2">
    <citation type="submission" date="2020-04" db="EMBL/GenBank/DDBJ databases">
        <authorList>
            <consortium name="NCBI Genome Project"/>
        </authorList>
    </citation>
    <scope>NUCLEOTIDE SEQUENCE</scope>
    <source>
        <strain evidence="10">CBS 304.34</strain>
    </source>
</reference>
<dbReference type="GO" id="GO:0046872">
    <property type="term" value="F:metal ion binding"/>
    <property type="evidence" value="ECO:0007669"/>
    <property type="project" value="UniProtKB-KW"/>
</dbReference>
<evidence type="ECO:0000313" key="10">
    <source>
        <dbReference type="RefSeq" id="XP_033584797.1"/>
    </source>
</evidence>
<evidence type="ECO:0000256" key="4">
    <source>
        <dbReference type="ARBA" id="ARBA00022801"/>
    </source>
</evidence>
<keyword evidence="4 8" id="KW-0378">Hydrolase</keyword>
<keyword evidence="3" id="KW-0732">Signal</keyword>
<dbReference type="PANTHER" id="PTHR46471:SF6">
    <property type="entry name" value="GLYCOSYL HYDROLASE"/>
    <property type="match status" value="1"/>
</dbReference>
<dbReference type="OrthoDB" id="2128708at2759"/>
<keyword evidence="9" id="KW-1185">Reference proteome</keyword>
<name>A0A6A6ZAV3_9PEZI</name>
<dbReference type="PROSITE" id="PS51677">
    <property type="entry name" value="NODB"/>
    <property type="match status" value="1"/>
</dbReference>
<dbReference type="AlphaFoldDB" id="A0A6A6ZAV3"/>
<evidence type="ECO:0000256" key="2">
    <source>
        <dbReference type="ARBA" id="ARBA00022723"/>
    </source>
</evidence>
<dbReference type="InterPro" id="IPR002509">
    <property type="entry name" value="NODB_dom"/>
</dbReference>
<evidence type="ECO:0000256" key="3">
    <source>
        <dbReference type="ARBA" id="ARBA00022729"/>
    </source>
</evidence>
<reference evidence="8 10" key="1">
    <citation type="journal article" date="2020" name="Stud. Mycol.">
        <title>101 Dothideomycetes genomes: a test case for predicting lifestyles and emergence of pathogens.</title>
        <authorList>
            <person name="Haridas S."/>
            <person name="Albert R."/>
            <person name="Binder M."/>
            <person name="Bloem J."/>
            <person name="Labutti K."/>
            <person name="Salamov A."/>
            <person name="Andreopoulos B."/>
            <person name="Baker S."/>
            <person name="Barry K."/>
            <person name="Bills G."/>
            <person name="Bluhm B."/>
            <person name="Cannon C."/>
            <person name="Castanera R."/>
            <person name="Culley D."/>
            <person name="Daum C."/>
            <person name="Ezra D."/>
            <person name="Gonzalez J."/>
            <person name="Henrissat B."/>
            <person name="Kuo A."/>
            <person name="Liang C."/>
            <person name="Lipzen A."/>
            <person name="Lutzoni F."/>
            <person name="Magnuson J."/>
            <person name="Mondo S."/>
            <person name="Nolan M."/>
            <person name="Ohm R."/>
            <person name="Pangilinan J."/>
            <person name="Park H.-J."/>
            <person name="Ramirez L."/>
            <person name="Alfaro M."/>
            <person name="Sun H."/>
            <person name="Tritt A."/>
            <person name="Yoshinaga Y."/>
            <person name="Zwiers L.-H."/>
            <person name="Turgeon B."/>
            <person name="Goodwin S."/>
            <person name="Spatafora J."/>
            <person name="Crous P."/>
            <person name="Grigoriev I."/>
        </authorList>
    </citation>
    <scope>NUCLEOTIDE SEQUENCE</scope>
    <source>
        <strain evidence="8 10">CBS 304.34</strain>
    </source>
</reference>
<dbReference type="PANTHER" id="PTHR46471">
    <property type="entry name" value="CHITIN DEACETYLASE"/>
    <property type="match status" value="1"/>
</dbReference>
<feature type="domain" description="NodB homology" evidence="7">
    <location>
        <begin position="216"/>
        <end position="407"/>
    </location>
</feature>
<dbReference type="GO" id="GO:0016810">
    <property type="term" value="F:hydrolase activity, acting on carbon-nitrogen (but not peptide) bonds"/>
    <property type="evidence" value="ECO:0007669"/>
    <property type="project" value="InterPro"/>
</dbReference>
<evidence type="ECO:0000313" key="9">
    <source>
        <dbReference type="Proteomes" id="UP000504636"/>
    </source>
</evidence>
<comment type="cofactor">
    <cofactor evidence="1">
        <name>Co(2+)</name>
        <dbReference type="ChEBI" id="CHEBI:48828"/>
    </cofactor>
</comment>
<evidence type="ECO:0000256" key="5">
    <source>
        <dbReference type="ARBA" id="ARBA00023277"/>
    </source>
</evidence>
<evidence type="ECO:0000259" key="7">
    <source>
        <dbReference type="PROSITE" id="PS51677"/>
    </source>
</evidence>
<proteinExistence type="predicted"/>
<evidence type="ECO:0000256" key="6">
    <source>
        <dbReference type="ARBA" id="ARBA00023285"/>
    </source>
</evidence>
<dbReference type="Pfam" id="PF01522">
    <property type="entry name" value="Polysacc_deac_1"/>
    <property type="match status" value="1"/>
</dbReference>